<evidence type="ECO:0000313" key="2">
    <source>
        <dbReference type="EMBL" id="QHT27586.1"/>
    </source>
</evidence>
<evidence type="ECO:0000256" key="1">
    <source>
        <dbReference type="SAM" id="Phobius"/>
    </source>
</evidence>
<keyword evidence="1" id="KW-0812">Transmembrane</keyword>
<feature type="transmembrane region" description="Helical" evidence="1">
    <location>
        <begin position="6"/>
        <end position="26"/>
    </location>
</feature>
<sequence length="108" mass="12600">MIYWTIKTIIISIIFIFLIHHLIEFFKNTLTVPKVKDLVNVPTQKYEHILNILSKNTGDNKYSNTSENLNIDINQSTNINNLPLVGDDMKSELKKFLKQQMTNNIYNS</sequence>
<proteinExistence type="predicted"/>
<reference evidence="2" key="1">
    <citation type="journal article" date="2020" name="Nature">
        <title>Giant virus diversity and host interactions through global metagenomics.</title>
        <authorList>
            <person name="Schulz F."/>
            <person name="Roux S."/>
            <person name="Paez-Espino D."/>
            <person name="Jungbluth S."/>
            <person name="Walsh D.A."/>
            <person name="Denef V.J."/>
            <person name="McMahon K.D."/>
            <person name="Konstantinidis K.T."/>
            <person name="Eloe-Fadrosh E.A."/>
            <person name="Kyrpides N.C."/>
            <person name="Woyke T."/>
        </authorList>
    </citation>
    <scope>NUCLEOTIDE SEQUENCE</scope>
    <source>
        <strain evidence="2">GVMAG-M-3300023179-33</strain>
    </source>
</reference>
<keyword evidence="1" id="KW-1133">Transmembrane helix</keyword>
<dbReference type="AlphaFoldDB" id="A0A6C0EEI7"/>
<dbReference type="EMBL" id="MN739824">
    <property type="protein sequence ID" value="QHT27586.1"/>
    <property type="molecule type" value="Genomic_DNA"/>
</dbReference>
<protein>
    <submittedName>
        <fullName evidence="2">Uncharacterized protein</fullName>
    </submittedName>
</protein>
<accession>A0A6C0EEI7</accession>
<keyword evidence="1" id="KW-0472">Membrane</keyword>
<name>A0A6C0EEI7_9ZZZZ</name>
<organism evidence="2">
    <name type="scientific">viral metagenome</name>
    <dbReference type="NCBI Taxonomy" id="1070528"/>
    <lineage>
        <taxon>unclassified sequences</taxon>
        <taxon>metagenomes</taxon>
        <taxon>organismal metagenomes</taxon>
    </lineage>
</organism>